<keyword evidence="3" id="KW-1185">Reference proteome</keyword>
<sequence>MSSLHSRRRRTLLLFALAVSVVVGAVSALGNEKAPLVISDADIGQCEPVQRLGALKEELEAEQSPIMRQVFAWLFPFGPGWNSSTSPLSLSYAMRTRTLSRTGVLTRVA</sequence>
<name>A0A1M2W6W0_TRAPU</name>
<dbReference type="EMBL" id="MNAD01000150">
    <property type="protein sequence ID" value="OJT15556.1"/>
    <property type="molecule type" value="Genomic_DNA"/>
</dbReference>
<dbReference type="OrthoDB" id="200954at2759"/>
<feature type="signal peptide" evidence="1">
    <location>
        <begin position="1"/>
        <end position="28"/>
    </location>
</feature>
<dbReference type="STRING" id="154538.A0A1M2W6W0"/>
<organism evidence="2 3">
    <name type="scientific">Trametes pubescens</name>
    <name type="common">White-rot fungus</name>
    <dbReference type="NCBI Taxonomy" id="154538"/>
    <lineage>
        <taxon>Eukaryota</taxon>
        <taxon>Fungi</taxon>
        <taxon>Dikarya</taxon>
        <taxon>Basidiomycota</taxon>
        <taxon>Agaricomycotina</taxon>
        <taxon>Agaricomycetes</taxon>
        <taxon>Polyporales</taxon>
        <taxon>Polyporaceae</taxon>
        <taxon>Trametes</taxon>
    </lineage>
</organism>
<reference evidence="2 3" key="1">
    <citation type="submission" date="2016-10" db="EMBL/GenBank/DDBJ databases">
        <title>Genome sequence of the basidiomycete white-rot fungus Trametes pubescens.</title>
        <authorList>
            <person name="Makela M.R."/>
            <person name="Granchi Z."/>
            <person name="Peng M."/>
            <person name="De Vries R.P."/>
            <person name="Grigoriev I."/>
            <person name="Riley R."/>
            <person name="Hilden K."/>
        </authorList>
    </citation>
    <scope>NUCLEOTIDE SEQUENCE [LARGE SCALE GENOMIC DNA]</scope>
    <source>
        <strain evidence="2 3">FBCC735</strain>
    </source>
</reference>
<protein>
    <submittedName>
        <fullName evidence="2">Uncharacterized protein</fullName>
    </submittedName>
</protein>
<evidence type="ECO:0000256" key="1">
    <source>
        <dbReference type="SAM" id="SignalP"/>
    </source>
</evidence>
<keyword evidence="1" id="KW-0732">Signal</keyword>
<accession>A0A1M2W6W0</accession>
<comment type="caution">
    <text evidence="2">The sequence shown here is derived from an EMBL/GenBank/DDBJ whole genome shotgun (WGS) entry which is preliminary data.</text>
</comment>
<dbReference type="AlphaFoldDB" id="A0A1M2W6W0"/>
<gene>
    <name evidence="2" type="ORF">TRAPUB_6531</name>
</gene>
<proteinExistence type="predicted"/>
<feature type="chain" id="PRO_5012996415" evidence="1">
    <location>
        <begin position="29"/>
        <end position="109"/>
    </location>
</feature>
<evidence type="ECO:0000313" key="3">
    <source>
        <dbReference type="Proteomes" id="UP000184267"/>
    </source>
</evidence>
<evidence type="ECO:0000313" key="2">
    <source>
        <dbReference type="EMBL" id="OJT15556.1"/>
    </source>
</evidence>
<dbReference type="Proteomes" id="UP000184267">
    <property type="component" value="Unassembled WGS sequence"/>
</dbReference>